<evidence type="ECO:0000256" key="2">
    <source>
        <dbReference type="ARBA" id="ARBA00007447"/>
    </source>
</evidence>
<evidence type="ECO:0000256" key="1">
    <source>
        <dbReference type="ARBA" id="ARBA00004239"/>
    </source>
</evidence>
<keyword evidence="8" id="KW-0378">Hydrolase</keyword>
<dbReference type="InterPro" id="IPR033121">
    <property type="entry name" value="PEPTIDASE_A1"/>
</dbReference>
<evidence type="ECO:0000256" key="3">
    <source>
        <dbReference type="ARBA" id="ARBA00022525"/>
    </source>
</evidence>
<evidence type="ECO:0000256" key="8">
    <source>
        <dbReference type="RuleBase" id="RU000454"/>
    </source>
</evidence>
<comment type="similarity">
    <text evidence="2 8">Belongs to the peptidase A1 family.</text>
</comment>
<evidence type="ECO:0000256" key="6">
    <source>
        <dbReference type="PIRSR" id="PIRSR601461-1"/>
    </source>
</evidence>
<dbReference type="AlphaFoldDB" id="A0A4X1VN25"/>
<dbReference type="SUPFAM" id="SSF50630">
    <property type="entry name" value="Acid proteases"/>
    <property type="match status" value="1"/>
</dbReference>
<proteinExistence type="inferred from homology"/>
<dbReference type="Ensembl" id="ENSSSCT00070050720.1">
    <property type="protein sequence ID" value="ENSSSCP00070042870.1"/>
    <property type="gene ID" value="ENSSSCG00070025376.1"/>
</dbReference>
<organism evidence="11 12">
    <name type="scientific">Sus scrofa</name>
    <name type="common">Pig</name>
    <dbReference type="NCBI Taxonomy" id="9823"/>
    <lineage>
        <taxon>Eukaryota</taxon>
        <taxon>Metazoa</taxon>
        <taxon>Chordata</taxon>
        <taxon>Craniata</taxon>
        <taxon>Vertebrata</taxon>
        <taxon>Euteleostomi</taxon>
        <taxon>Mammalia</taxon>
        <taxon>Eutheria</taxon>
        <taxon>Laurasiatheria</taxon>
        <taxon>Artiodactyla</taxon>
        <taxon>Suina</taxon>
        <taxon>Suidae</taxon>
        <taxon>Sus</taxon>
    </lineage>
</organism>
<dbReference type="Gene3D" id="6.10.140.60">
    <property type="match status" value="1"/>
</dbReference>
<dbReference type="PROSITE" id="PS51767">
    <property type="entry name" value="PEPTIDASE_A1"/>
    <property type="match status" value="1"/>
</dbReference>
<dbReference type="InterPro" id="IPR021109">
    <property type="entry name" value="Peptidase_aspartic_dom_sf"/>
</dbReference>
<dbReference type="Pfam" id="PF00026">
    <property type="entry name" value="Asp"/>
    <property type="match status" value="1"/>
</dbReference>
<feature type="active site" evidence="6">
    <location>
        <position position="277"/>
    </location>
</feature>
<dbReference type="GO" id="GO:0005576">
    <property type="term" value="C:extracellular region"/>
    <property type="evidence" value="ECO:0007669"/>
    <property type="project" value="UniProtKB-SubCell"/>
</dbReference>
<feature type="chain" id="PRO_5021227255" description="Peptidase A1 domain-containing protein" evidence="9">
    <location>
        <begin position="16"/>
        <end position="370"/>
    </location>
</feature>
<dbReference type="GO" id="GO:0006508">
    <property type="term" value="P:proteolysis"/>
    <property type="evidence" value="ECO:0007669"/>
    <property type="project" value="UniProtKB-KW"/>
</dbReference>
<dbReference type="InterPro" id="IPR001969">
    <property type="entry name" value="Aspartic_peptidase_AS"/>
</dbReference>
<keyword evidence="4 9" id="KW-0732">Signal</keyword>
<feature type="disulfide bond" evidence="7">
    <location>
        <begin position="107"/>
        <end position="112"/>
    </location>
</feature>
<feature type="signal peptide" evidence="9">
    <location>
        <begin position="1"/>
        <end position="15"/>
    </location>
</feature>
<keyword evidence="5 7" id="KW-1015">Disulfide bond</keyword>
<keyword evidence="8" id="KW-0064">Aspartyl protease</keyword>
<keyword evidence="8" id="KW-0645">Protease</keyword>
<evidence type="ECO:0000256" key="9">
    <source>
        <dbReference type="SAM" id="SignalP"/>
    </source>
</evidence>
<dbReference type="PROSITE" id="PS00141">
    <property type="entry name" value="ASP_PROTEASE"/>
    <property type="match status" value="2"/>
</dbReference>
<evidence type="ECO:0000256" key="7">
    <source>
        <dbReference type="PIRSR" id="PIRSR601461-2"/>
    </source>
</evidence>
<evidence type="ECO:0000313" key="12">
    <source>
        <dbReference type="Proteomes" id="UP000314985"/>
    </source>
</evidence>
<dbReference type="PRINTS" id="PR00792">
    <property type="entry name" value="PEPSIN"/>
</dbReference>
<reference evidence="11 12" key="1">
    <citation type="submission" date="2017-08" db="EMBL/GenBank/DDBJ databases">
        <title>USMARCv1.0.</title>
        <authorList>
            <person name="Hannum G.I."/>
            <person name="Koren S."/>
            <person name="Schroeder S.G."/>
            <person name="Chin S.C."/>
            <person name="Nonneman D.J."/>
            <person name="Becker S.A."/>
            <person name="Rosen B.D."/>
            <person name="Bickhart D.M."/>
            <person name="Putnam N.H."/>
            <person name="Green R.E."/>
            <person name="Tuggle C.K."/>
            <person name="Liu H."/>
            <person name="Rohrer G.A."/>
            <person name="Warr A."/>
            <person name="Hall R."/>
            <person name="Kim K."/>
            <person name="Hume D.A."/>
            <person name="Talbot R."/>
            <person name="Chow W."/>
            <person name="Howe K."/>
            <person name="Schwartz A.S."/>
            <person name="Watson M."/>
            <person name="Archibald A.L."/>
            <person name="Phillippy A.M."/>
            <person name="Smith T.P.L."/>
        </authorList>
    </citation>
    <scope>NUCLEOTIDE SEQUENCE [LARGE SCALE GENOMIC DNA]</scope>
</reference>
<protein>
    <recommendedName>
        <fullName evidence="10">Peptidase A1 domain-containing protein</fullName>
    </recommendedName>
</protein>
<name>A0A4X1VN25_PIG</name>
<dbReference type="InterPro" id="IPR012848">
    <property type="entry name" value="Aspartic_peptidase_N"/>
</dbReference>
<dbReference type="Pfam" id="PF07966">
    <property type="entry name" value="A1_Propeptide"/>
    <property type="match status" value="1"/>
</dbReference>
<dbReference type="PANTHER" id="PTHR47966">
    <property type="entry name" value="BETA-SITE APP-CLEAVING ENZYME, ISOFORM A-RELATED"/>
    <property type="match status" value="1"/>
</dbReference>
<keyword evidence="3" id="KW-0964">Secreted</keyword>
<evidence type="ECO:0000256" key="4">
    <source>
        <dbReference type="ARBA" id="ARBA00022729"/>
    </source>
</evidence>
<dbReference type="FunFam" id="2.40.70.10:FF:000004">
    <property type="entry name" value="Pepsin A"/>
    <property type="match status" value="1"/>
</dbReference>
<dbReference type="PANTHER" id="PTHR47966:SF49">
    <property type="entry name" value="PEPSIN A-5"/>
    <property type="match status" value="1"/>
</dbReference>
<feature type="disulfide bond" evidence="7">
    <location>
        <begin position="268"/>
        <end position="272"/>
    </location>
</feature>
<feature type="domain" description="Peptidase A1" evidence="10">
    <location>
        <begin position="76"/>
        <end position="367"/>
    </location>
</feature>
<evidence type="ECO:0000313" key="11">
    <source>
        <dbReference type="Ensembl" id="ENSSSCP00070042870.1"/>
    </source>
</evidence>
<dbReference type="Gene3D" id="2.40.70.10">
    <property type="entry name" value="Acid Proteases"/>
    <property type="match status" value="2"/>
</dbReference>
<sequence>MKWLVILGLVTLSECLVTIPLRKVKSIRENLREKGFLKNFLDEHPHDMIRSRLTENSAPQKKNTTLPLRNYLDKVYVGNISIGTPPQQFSVVFDTGSSDTWVPSIYCQSMACVTHNTFDPFQSTTFRFPGFIVELQYATGAVTGFLGYDTIQVGDLIIKDQAFAISQSEDDVVFENAAFDGIVGLSFPSMAIEGTTPIFDSLMNQSLIAQTVFAFYLSSNAQEGSVVMFGGVDKKYYKGDLKWVPLSQPHYWQIPLDKITIRGSSAACKNGCQGILDTGTSLLMGPKNQVYKLHKRLPDINSLPDITFTINGTDYPVPARVYVQKVRGLLCRENNTFPPKTAWILGDVFLRMYFTVFDRGQNRIGLAPAV</sequence>
<feature type="active site" evidence="6">
    <location>
        <position position="94"/>
    </location>
</feature>
<evidence type="ECO:0000256" key="5">
    <source>
        <dbReference type="ARBA" id="ARBA00023157"/>
    </source>
</evidence>
<dbReference type="GO" id="GO:0004190">
    <property type="term" value="F:aspartic-type endopeptidase activity"/>
    <property type="evidence" value="ECO:0007669"/>
    <property type="project" value="UniProtKB-KW"/>
</dbReference>
<dbReference type="Proteomes" id="UP000314985">
    <property type="component" value="Chromosome 2"/>
</dbReference>
<reference evidence="11" key="2">
    <citation type="submission" date="2025-08" db="UniProtKB">
        <authorList>
            <consortium name="Ensembl"/>
        </authorList>
    </citation>
    <scope>IDENTIFICATION</scope>
</reference>
<evidence type="ECO:0000259" key="10">
    <source>
        <dbReference type="PROSITE" id="PS51767"/>
    </source>
</evidence>
<comment type="subcellular location">
    <subcellularLocation>
        <location evidence="1">Secreted</location>
        <location evidence="1">Extracellular space</location>
    </subcellularLocation>
</comment>
<dbReference type="InterPro" id="IPR001461">
    <property type="entry name" value="Aspartic_peptidase_A1"/>
</dbReference>
<accession>A0A4X1VN25</accession>